<evidence type="ECO:0000313" key="2">
    <source>
        <dbReference type="EMBL" id="OYX57364.1"/>
    </source>
</evidence>
<dbReference type="GO" id="GO:0006270">
    <property type="term" value="P:DNA replication initiation"/>
    <property type="evidence" value="ECO:0007669"/>
    <property type="project" value="InterPro"/>
</dbReference>
<dbReference type="CDD" id="cd06571">
    <property type="entry name" value="Bac_DnaA_C"/>
    <property type="match status" value="1"/>
</dbReference>
<reference evidence="2 3" key="1">
    <citation type="submission" date="2017-03" db="EMBL/GenBank/DDBJ databases">
        <title>Lifting the veil on microbial sulfur biogeochemistry in mining wastewaters.</title>
        <authorList>
            <person name="Kantor R.S."/>
            <person name="Colenbrander Nelson T."/>
            <person name="Marshall S."/>
            <person name="Bennett D."/>
            <person name="Apte S."/>
            <person name="Camacho D."/>
            <person name="Thomas B.C."/>
            <person name="Warren L.A."/>
            <person name="Banfield J.F."/>
        </authorList>
    </citation>
    <scope>NUCLEOTIDE SEQUENCE [LARGE SCALE GENOMIC DNA]</scope>
    <source>
        <strain evidence="2">32-68-21</strain>
    </source>
</reference>
<dbReference type="EMBL" id="NCEQ01000006">
    <property type="protein sequence ID" value="OYX57364.1"/>
    <property type="molecule type" value="Genomic_DNA"/>
</dbReference>
<feature type="domain" description="Chromosomal replication initiator DnaA C-terminal" evidence="1">
    <location>
        <begin position="61"/>
        <end position="130"/>
    </location>
</feature>
<evidence type="ECO:0000259" key="1">
    <source>
        <dbReference type="SMART" id="SM00760"/>
    </source>
</evidence>
<gene>
    <name evidence="2" type="ORF">B7Y86_06565</name>
</gene>
<dbReference type="SUPFAM" id="SSF48295">
    <property type="entry name" value="TrpR-like"/>
    <property type="match status" value="1"/>
</dbReference>
<dbReference type="InterPro" id="IPR010921">
    <property type="entry name" value="Trp_repressor/repl_initiator"/>
</dbReference>
<dbReference type="GO" id="GO:0005524">
    <property type="term" value="F:ATP binding"/>
    <property type="evidence" value="ECO:0007669"/>
    <property type="project" value="InterPro"/>
</dbReference>
<dbReference type="Gene3D" id="1.10.1750.10">
    <property type="match status" value="1"/>
</dbReference>
<comment type="caution">
    <text evidence="2">The sequence shown here is derived from an EMBL/GenBank/DDBJ whole genome shotgun (WGS) entry which is preliminary data.</text>
</comment>
<dbReference type="SMART" id="SM00760">
    <property type="entry name" value="Bac_DnaA_C"/>
    <property type="match status" value="1"/>
</dbReference>
<dbReference type="GO" id="GO:0006275">
    <property type="term" value="P:regulation of DNA replication"/>
    <property type="evidence" value="ECO:0007669"/>
    <property type="project" value="InterPro"/>
</dbReference>
<proteinExistence type="predicted"/>
<name>A0A258HL74_9CAUL</name>
<evidence type="ECO:0000313" key="3">
    <source>
        <dbReference type="Proteomes" id="UP000216147"/>
    </source>
</evidence>
<organism evidence="2 3">
    <name type="scientific">Brevundimonas subvibrioides</name>
    <dbReference type="NCBI Taxonomy" id="74313"/>
    <lineage>
        <taxon>Bacteria</taxon>
        <taxon>Pseudomonadati</taxon>
        <taxon>Pseudomonadota</taxon>
        <taxon>Alphaproteobacteria</taxon>
        <taxon>Caulobacterales</taxon>
        <taxon>Caulobacteraceae</taxon>
        <taxon>Brevundimonas</taxon>
    </lineage>
</organism>
<dbReference type="AlphaFoldDB" id="A0A258HL74"/>
<protein>
    <recommendedName>
        <fullName evidence="1">Chromosomal replication initiator DnaA C-terminal domain-containing protein</fullName>
    </recommendedName>
</protein>
<dbReference type="InterPro" id="IPR013159">
    <property type="entry name" value="DnaA_C"/>
</dbReference>
<sequence length="166" mass="18636">MVLSMRAPPRLEIRPLLTSNRIMFLSSCFAAPDWDVARIGIGRDVLNTPYRIIVSSEDRDRADLVQQIVALRLGTPMEALQRKSRLTQSALRTRRVSLYLAHVALGWPLERVGHAFGINRQTVGTACTRIEQARDEPHLNDLLDQLAETIQTLCETPPVTDLPEVA</sequence>
<dbReference type="Proteomes" id="UP000216147">
    <property type="component" value="Unassembled WGS sequence"/>
</dbReference>
<accession>A0A258HL74</accession>
<dbReference type="GO" id="GO:0043565">
    <property type="term" value="F:sequence-specific DNA binding"/>
    <property type="evidence" value="ECO:0007669"/>
    <property type="project" value="InterPro"/>
</dbReference>